<dbReference type="Proteomes" id="UP001232148">
    <property type="component" value="Unassembled WGS sequence"/>
</dbReference>
<comment type="caution">
    <text evidence="1">The sequence shown here is derived from an EMBL/GenBank/DDBJ whole genome shotgun (WGS) entry which is preliminary data.</text>
</comment>
<sequence length="177" mass="19662">MDKDTRDMLCAHNRHPMVLLRGHHVFLSHQKSPELRSSVQSRGCPAGDSKWTLAHLRGIPPALLLHLIPPCRTWVVDHARPEASNMCGPSLQTQTNSFRPTSSPVLTRHACPCRRWLPCHAMPCHAMRCDAMLHAPCSVLLDSIRSPWVDPSCAGVKAVSHMRGLVSVLPLLPLYLP</sequence>
<dbReference type="EMBL" id="MU843038">
    <property type="protein sequence ID" value="KAK2022557.1"/>
    <property type="molecule type" value="Genomic_DNA"/>
</dbReference>
<proteinExistence type="predicted"/>
<name>A0AAD9LVX0_9PEZI</name>
<evidence type="ECO:0000313" key="1">
    <source>
        <dbReference type="EMBL" id="KAK2022557.1"/>
    </source>
</evidence>
<organism evidence="1 2">
    <name type="scientific">Colletotrichum zoysiae</name>
    <dbReference type="NCBI Taxonomy" id="1216348"/>
    <lineage>
        <taxon>Eukaryota</taxon>
        <taxon>Fungi</taxon>
        <taxon>Dikarya</taxon>
        <taxon>Ascomycota</taxon>
        <taxon>Pezizomycotina</taxon>
        <taxon>Sordariomycetes</taxon>
        <taxon>Hypocreomycetidae</taxon>
        <taxon>Glomerellales</taxon>
        <taxon>Glomerellaceae</taxon>
        <taxon>Colletotrichum</taxon>
        <taxon>Colletotrichum graminicola species complex</taxon>
    </lineage>
</organism>
<protein>
    <submittedName>
        <fullName evidence="1">Uncharacterized protein</fullName>
    </submittedName>
</protein>
<accession>A0AAD9LVX0</accession>
<evidence type="ECO:0000313" key="2">
    <source>
        <dbReference type="Proteomes" id="UP001232148"/>
    </source>
</evidence>
<dbReference type="AlphaFoldDB" id="A0AAD9LVX0"/>
<gene>
    <name evidence="1" type="ORF">LX32DRAFT_191201</name>
</gene>
<keyword evidence="2" id="KW-1185">Reference proteome</keyword>
<reference evidence="1" key="1">
    <citation type="submission" date="2021-06" db="EMBL/GenBank/DDBJ databases">
        <title>Comparative genomics, transcriptomics and evolutionary studies reveal genomic signatures of adaptation to plant cell wall in hemibiotrophic fungi.</title>
        <authorList>
            <consortium name="DOE Joint Genome Institute"/>
            <person name="Baroncelli R."/>
            <person name="Diaz J.F."/>
            <person name="Benocci T."/>
            <person name="Peng M."/>
            <person name="Battaglia E."/>
            <person name="Haridas S."/>
            <person name="Andreopoulos W."/>
            <person name="Labutti K."/>
            <person name="Pangilinan J."/>
            <person name="Floch G.L."/>
            <person name="Makela M.R."/>
            <person name="Henrissat B."/>
            <person name="Grigoriev I.V."/>
            <person name="Crouch J.A."/>
            <person name="De Vries R.P."/>
            <person name="Sukno S.A."/>
            <person name="Thon M.R."/>
        </authorList>
    </citation>
    <scope>NUCLEOTIDE SEQUENCE</scope>
    <source>
        <strain evidence="1">MAFF235873</strain>
    </source>
</reference>